<dbReference type="Proteomes" id="UP001153954">
    <property type="component" value="Unassembled WGS sequence"/>
</dbReference>
<gene>
    <name evidence="1" type="ORF">EEDITHA_LOCUS18181</name>
</gene>
<dbReference type="Gene3D" id="3.30.420.10">
    <property type="entry name" value="Ribonuclease H-like superfamily/Ribonuclease H"/>
    <property type="match status" value="1"/>
</dbReference>
<comment type="caution">
    <text evidence="1">The sequence shown here is derived from an EMBL/GenBank/DDBJ whole genome shotgun (WGS) entry which is preliminary data.</text>
</comment>
<organism evidence="1 2">
    <name type="scientific">Euphydryas editha</name>
    <name type="common">Edith's checkerspot</name>
    <dbReference type="NCBI Taxonomy" id="104508"/>
    <lineage>
        <taxon>Eukaryota</taxon>
        <taxon>Metazoa</taxon>
        <taxon>Ecdysozoa</taxon>
        <taxon>Arthropoda</taxon>
        <taxon>Hexapoda</taxon>
        <taxon>Insecta</taxon>
        <taxon>Pterygota</taxon>
        <taxon>Neoptera</taxon>
        <taxon>Endopterygota</taxon>
        <taxon>Lepidoptera</taxon>
        <taxon>Glossata</taxon>
        <taxon>Ditrysia</taxon>
        <taxon>Papilionoidea</taxon>
        <taxon>Nymphalidae</taxon>
        <taxon>Nymphalinae</taxon>
        <taxon>Euphydryas</taxon>
    </lineage>
</organism>
<evidence type="ECO:0008006" key="3">
    <source>
        <dbReference type="Google" id="ProtNLM"/>
    </source>
</evidence>
<dbReference type="AlphaFoldDB" id="A0AAU9V1R8"/>
<evidence type="ECO:0000313" key="2">
    <source>
        <dbReference type="Proteomes" id="UP001153954"/>
    </source>
</evidence>
<proteinExistence type="predicted"/>
<dbReference type="GO" id="GO:0003676">
    <property type="term" value="F:nucleic acid binding"/>
    <property type="evidence" value="ECO:0007669"/>
    <property type="project" value="InterPro"/>
</dbReference>
<evidence type="ECO:0000313" key="1">
    <source>
        <dbReference type="EMBL" id="CAH2103704.1"/>
    </source>
</evidence>
<reference evidence="1" key="1">
    <citation type="submission" date="2022-03" db="EMBL/GenBank/DDBJ databases">
        <authorList>
            <person name="Tunstrom K."/>
        </authorList>
    </citation>
    <scope>NUCLEOTIDE SEQUENCE</scope>
</reference>
<name>A0AAU9V1R8_EUPED</name>
<keyword evidence="2" id="KW-1185">Reference proteome</keyword>
<dbReference type="InterPro" id="IPR036397">
    <property type="entry name" value="RNaseH_sf"/>
</dbReference>
<sequence>MPLRTRVFLEESGVETLPHPPYSPDLVLCDFFLFPIIKEKIKCTEEATAAYKVAISYLSDQDYQKYFNSWFRRIELCIENEGEYFEKM</sequence>
<accession>A0AAU9V1R8</accession>
<dbReference type="EMBL" id="CAKOGL010000026">
    <property type="protein sequence ID" value="CAH2103704.1"/>
    <property type="molecule type" value="Genomic_DNA"/>
</dbReference>
<protein>
    <recommendedName>
        <fullName evidence="3">Histone-lysine N-methyltransferase SETMAR</fullName>
    </recommendedName>
</protein>